<accession>A0A239NEY1</accession>
<keyword evidence="2" id="KW-1185">Reference proteome</keyword>
<gene>
    <name evidence="1" type="ORF">SAMN05216276_105652</name>
</gene>
<dbReference type="EMBL" id="FZOD01000056">
    <property type="protein sequence ID" value="SNT53527.1"/>
    <property type="molecule type" value="Genomic_DNA"/>
</dbReference>
<dbReference type="AlphaFoldDB" id="A0A239NEY1"/>
<dbReference type="Pfam" id="PF20062">
    <property type="entry name" value="DUF6461"/>
    <property type="match status" value="1"/>
</dbReference>
<evidence type="ECO:0000313" key="1">
    <source>
        <dbReference type="EMBL" id="SNT53527.1"/>
    </source>
</evidence>
<name>A0A239NEY1_9ACTN</name>
<evidence type="ECO:0000313" key="2">
    <source>
        <dbReference type="Proteomes" id="UP000198282"/>
    </source>
</evidence>
<proteinExistence type="predicted"/>
<dbReference type="Proteomes" id="UP000198282">
    <property type="component" value="Unassembled WGS sequence"/>
</dbReference>
<protein>
    <submittedName>
        <fullName evidence="1">Uncharacterized protein</fullName>
    </submittedName>
</protein>
<sequence>MLMSGAAAGEYEWLYQEFTDGAGDTWLCASFVQGLPPREVLHRIDVVPGTVGDFGVEAYAADGGTVLIDYGWGTSGGTAPGLLSSGTTMATVFANIKGDDFSLLIDGDPITEFGLYGYSYRSGEVPEHLLPDLHELGLDRDDFTENAVPAALAFASRATGVRFSQRNYARDALTGASDHLQ</sequence>
<reference evidence="1 2" key="1">
    <citation type="submission" date="2017-06" db="EMBL/GenBank/DDBJ databases">
        <authorList>
            <person name="Kim H.J."/>
            <person name="Triplett B.A."/>
        </authorList>
    </citation>
    <scope>NUCLEOTIDE SEQUENCE [LARGE SCALE GENOMIC DNA]</scope>
    <source>
        <strain evidence="1 2">CGMCC 4.2132</strain>
    </source>
</reference>
<dbReference type="InterPro" id="IPR045592">
    <property type="entry name" value="DUF6461"/>
</dbReference>
<organism evidence="1 2">
    <name type="scientific">Streptosporangium subroseum</name>
    <dbReference type="NCBI Taxonomy" id="106412"/>
    <lineage>
        <taxon>Bacteria</taxon>
        <taxon>Bacillati</taxon>
        <taxon>Actinomycetota</taxon>
        <taxon>Actinomycetes</taxon>
        <taxon>Streptosporangiales</taxon>
        <taxon>Streptosporangiaceae</taxon>
        <taxon>Streptosporangium</taxon>
    </lineage>
</organism>